<evidence type="ECO:0000256" key="6">
    <source>
        <dbReference type="ARBA" id="ARBA00034754"/>
    </source>
</evidence>
<evidence type="ECO:0000313" key="8">
    <source>
        <dbReference type="EMBL" id="XBW08720.1"/>
    </source>
</evidence>
<evidence type="ECO:0000256" key="7">
    <source>
        <dbReference type="ARBA" id="ARBA00049244"/>
    </source>
</evidence>
<accession>A0AAU7VA43</accession>
<evidence type="ECO:0000256" key="1">
    <source>
        <dbReference type="ARBA" id="ARBA00012417"/>
    </source>
</evidence>
<dbReference type="EC" id="2.7.7.7" evidence="1"/>
<dbReference type="GO" id="GO:0003887">
    <property type="term" value="F:DNA-directed DNA polymerase activity"/>
    <property type="evidence" value="ECO:0007669"/>
    <property type="project" value="UniProtKB-KW"/>
</dbReference>
<dbReference type="Gene3D" id="1.20.272.10">
    <property type="match status" value="1"/>
</dbReference>
<sequence length="335" mass="35398">MAGRAGGGRGAQDNSPALVLSDLAPAPVLLFRGSERALADRALAYLRTQIRQRDPEVEVVEADASSCPPGQLSVWTSPSLFGDRRLIILLGVEEAGVELTDELLQTIANPPDDAILALYHRGGVKGKKIVDAVKRAGFPIWATEPLKFPRERLALVADEVANLNAKAPRECLQMLVDAVGDDLHELLGTTRRLVHDGGGVITREAVDAHFAGRVDTGGFDVADAMAAGDGPRAVVLARRAFESGVAPVLVVAALAYQLRSLAKVSVPGLSGPSLGMRPAAEKQARRNLRHWSAESLGAAICAVARADADVKGASKDPEGAVERCLIEISRRNAAR</sequence>
<dbReference type="InterPro" id="IPR008921">
    <property type="entry name" value="DNA_pol3_clamp-load_cplx_C"/>
</dbReference>
<dbReference type="SUPFAM" id="SSF48019">
    <property type="entry name" value="post-AAA+ oligomerization domain-like"/>
    <property type="match status" value="1"/>
</dbReference>
<reference evidence="8" key="1">
    <citation type="submission" date="2023-11" db="EMBL/GenBank/DDBJ databases">
        <title>Scrofimicrobium hongkongense sp. nov., isolated from a patient with peritonitis.</title>
        <authorList>
            <person name="Lao H.Y."/>
            <person name="Wong A.Y.P."/>
            <person name="Ng T.L."/>
            <person name="Wong R.Y.L."/>
            <person name="Yau M.C.Y."/>
            <person name="Lam J.Y.W."/>
            <person name="Siu G.K.H."/>
        </authorList>
    </citation>
    <scope>NUCLEOTIDE SEQUENCE</scope>
    <source>
        <strain evidence="8">R131</strain>
    </source>
</reference>
<evidence type="ECO:0000256" key="5">
    <source>
        <dbReference type="ARBA" id="ARBA00022932"/>
    </source>
</evidence>
<evidence type="ECO:0000256" key="4">
    <source>
        <dbReference type="ARBA" id="ARBA00022705"/>
    </source>
</evidence>
<keyword evidence="4" id="KW-0235">DNA replication</keyword>
<dbReference type="RefSeq" id="WP_350258920.1">
    <property type="nucleotide sequence ID" value="NZ_CP138335.1"/>
</dbReference>
<dbReference type="EMBL" id="CP138335">
    <property type="protein sequence ID" value="XBW08720.1"/>
    <property type="molecule type" value="Genomic_DNA"/>
</dbReference>
<dbReference type="PANTHER" id="PTHR34388:SF1">
    <property type="entry name" value="DNA POLYMERASE III SUBUNIT DELTA"/>
    <property type="match status" value="1"/>
</dbReference>
<dbReference type="SUPFAM" id="SSF52540">
    <property type="entry name" value="P-loop containing nucleoside triphosphate hydrolases"/>
    <property type="match status" value="1"/>
</dbReference>
<dbReference type="InterPro" id="IPR027417">
    <property type="entry name" value="P-loop_NTPase"/>
</dbReference>
<keyword evidence="2" id="KW-0808">Transferase</keyword>
<comment type="similarity">
    <text evidence="6">Belongs to the DNA polymerase HolA subunit family.</text>
</comment>
<keyword evidence="3" id="KW-0548">Nucleotidyltransferase</keyword>
<proteinExistence type="inferred from homology"/>
<dbReference type="InterPro" id="IPR005790">
    <property type="entry name" value="DNA_polIII_delta"/>
</dbReference>
<comment type="catalytic activity">
    <reaction evidence="7">
        <text>DNA(n) + a 2'-deoxyribonucleoside 5'-triphosphate = DNA(n+1) + diphosphate</text>
        <dbReference type="Rhea" id="RHEA:22508"/>
        <dbReference type="Rhea" id="RHEA-COMP:17339"/>
        <dbReference type="Rhea" id="RHEA-COMP:17340"/>
        <dbReference type="ChEBI" id="CHEBI:33019"/>
        <dbReference type="ChEBI" id="CHEBI:61560"/>
        <dbReference type="ChEBI" id="CHEBI:173112"/>
        <dbReference type="EC" id="2.7.7.7"/>
    </reaction>
</comment>
<protein>
    <recommendedName>
        <fullName evidence="1">DNA-directed DNA polymerase</fullName>
        <ecNumber evidence="1">2.7.7.7</ecNumber>
    </recommendedName>
</protein>
<dbReference type="GO" id="GO:0006261">
    <property type="term" value="P:DNA-templated DNA replication"/>
    <property type="evidence" value="ECO:0007669"/>
    <property type="project" value="TreeGrafter"/>
</dbReference>
<dbReference type="GO" id="GO:0003677">
    <property type="term" value="F:DNA binding"/>
    <property type="evidence" value="ECO:0007669"/>
    <property type="project" value="InterPro"/>
</dbReference>
<dbReference type="Gene3D" id="3.40.50.300">
    <property type="entry name" value="P-loop containing nucleotide triphosphate hydrolases"/>
    <property type="match status" value="1"/>
</dbReference>
<organism evidence="8">
    <name type="scientific">Scrofimicrobium appendicitidis</name>
    <dbReference type="NCBI Taxonomy" id="3079930"/>
    <lineage>
        <taxon>Bacteria</taxon>
        <taxon>Bacillati</taxon>
        <taxon>Actinomycetota</taxon>
        <taxon>Actinomycetes</taxon>
        <taxon>Actinomycetales</taxon>
        <taxon>Actinomycetaceae</taxon>
        <taxon>Scrofimicrobium</taxon>
    </lineage>
</organism>
<dbReference type="KEGG" id="sapp:SAC06_03955"/>
<dbReference type="PANTHER" id="PTHR34388">
    <property type="entry name" value="DNA POLYMERASE III SUBUNIT DELTA"/>
    <property type="match status" value="1"/>
</dbReference>
<name>A0AAU7VA43_9ACTO</name>
<gene>
    <name evidence="8" type="ORF">SAC06_03955</name>
</gene>
<dbReference type="NCBIfam" id="TIGR01128">
    <property type="entry name" value="holA"/>
    <property type="match status" value="1"/>
</dbReference>
<keyword evidence="5" id="KW-0239">DNA-directed DNA polymerase</keyword>
<dbReference type="GO" id="GO:0009360">
    <property type="term" value="C:DNA polymerase III complex"/>
    <property type="evidence" value="ECO:0007669"/>
    <property type="project" value="TreeGrafter"/>
</dbReference>
<evidence type="ECO:0000256" key="2">
    <source>
        <dbReference type="ARBA" id="ARBA00022679"/>
    </source>
</evidence>
<evidence type="ECO:0000256" key="3">
    <source>
        <dbReference type="ARBA" id="ARBA00022695"/>
    </source>
</evidence>
<dbReference type="AlphaFoldDB" id="A0AAU7VA43"/>